<dbReference type="PANTHER" id="PTHR10226:SF3">
    <property type="entry name" value="A-KINASE ANCHOR PROTEIN 11"/>
    <property type="match status" value="1"/>
</dbReference>
<dbReference type="PANTHER" id="PTHR10226">
    <property type="entry name" value="A KINASE ANCHOR PROTEIN"/>
    <property type="match status" value="1"/>
</dbReference>
<comment type="caution">
    <text evidence="2">The sequence shown here is derived from an EMBL/GenBank/DDBJ whole genome shotgun (WGS) entry which is preliminary data.</text>
</comment>
<gene>
    <name evidence="2" type="ORF">WMY93_014213</name>
</gene>
<dbReference type="GO" id="GO:0051018">
    <property type="term" value="F:protein kinase A binding"/>
    <property type="evidence" value="ECO:0007669"/>
    <property type="project" value="TreeGrafter"/>
</dbReference>
<evidence type="ECO:0000313" key="2">
    <source>
        <dbReference type="EMBL" id="KAK7909529.1"/>
    </source>
</evidence>
<dbReference type="InterPro" id="IPR008382">
    <property type="entry name" value="SPHK1-interactor_AKAP_110"/>
</dbReference>
<evidence type="ECO:0000256" key="1">
    <source>
        <dbReference type="SAM" id="MobiDB-lite"/>
    </source>
</evidence>
<dbReference type="GO" id="GO:0008104">
    <property type="term" value="P:intracellular protein localization"/>
    <property type="evidence" value="ECO:0007669"/>
    <property type="project" value="TreeGrafter"/>
</dbReference>
<evidence type="ECO:0000313" key="3">
    <source>
        <dbReference type="Proteomes" id="UP001460270"/>
    </source>
</evidence>
<feature type="compositionally biased region" description="Basic and acidic residues" evidence="1">
    <location>
        <begin position="59"/>
        <end position="76"/>
    </location>
</feature>
<protein>
    <submittedName>
        <fullName evidence="2">Uncharacterized protein</fullName>
    </submittedName>
</protein>
<organism evidence="2 3">
    <name type="scientific">Mugilogobius chulae</name>
    <name type="common">yellowstripe goby</name>
    <dbReference type="NCBI Taxonomy" id="88201"/>
    <lineage>
        <taxon>Eukaryota</taxon>
        <taxon>Metazoa</taxon>
        <taxon>Chordata</taxon>
        <taxon>Craniata</taxon>
        <taxon>Vertebrata</taxon>
        <taxon>Euteleostomi</taxon>
        <taxon>Actinopterygii</taxon>
        <taxon>Neopterygii</taxon>
        <taxon>Teleostei</taxon>
        <taxon>Neoteleostei</taxon>
        <taxon>Acanthomorphata</taxon>
        <taxon>Gobiaria</taxon>
        <taxon>Gobiiformes</taxon>
        <taxon>Gobioidei</taxon>
        <taxon>Gobiidae</taxon>
        <taxon>Gobionellinae</taxon>
        <taxon>Mugilogobius</taxon>
    </lineage>
</organism>
<dbReference type="GO" id="GO:0005737">
    <property type="term" value="C:cytoplasm"/>
    <property type="evidence" value="ECO:0007669"/>
    <property type="project" value="TreeGrafter"/>
</dbReference>
<keyword evidence="3" id="KW-1185">Reference proteome</keyword>
<sequence length="201" mass="22664">MAEPISWGRYPIQQMSDRHQYPIQGLSHEGNAMKTPIHQATVEKFARNMANEIVQSVQKEMEDFGNSERKDEKQEDYPDAPPPTPLDPEMQKTRQSFTRKLKGGLAKEFTPSPPPPTPTPTTVEHQKDEFDAKAELMTQLMRSLSAGESDKGKIEEFAEALSTEVMKRAFAEVGERLCAEILGVQMAKVIVKCSLDEVRRC</sequence>
<proteinExistence type="predicted"/>
<dbReference type="Proteomes" id="UP001460270">
    <property type="component" value="Unassembled WGS sequence"/>
</dbReference>
<accession>A0AAW0NWB9</accession>
<feature type="region of interest" description="Disordered" evidence="1">
    <location>
        <begin position="53"/>
        <end position="124"/>
    </location>
</feature>
<dbReference type="EMBL" id="JBBPFD010000010">
    <property type="protein sequence ID" value="KAK7909529.1"/>
    <property type="molecule type" value="Genomic_DNA"/>
</dbReference>
<dbReference type="AlphaFoldDB" id="A0AAW0NWB9"/>
<name>A0AAW0NWB9_9GOBI</name>
<reference evidence="3" key="1">
    <citation type="submission" date="2024-04" db="EMBL/GenBank/DDBJ databases">
        <title>Salinicola lusitanus LLJ914,a marine bacterium isolated from the Okinawa Trough.</title>
        <authorList>
            <person name="Li J."/>
        </authorList>
    </citation>
    <scope>NUCLEOTIDE SEQUENCE [LARGE SCALE GENOMIC DNA]</scope>
</reference>